<dbReference type="InterPro" id="IPR013762">
    <property type="entry name" value="Integrase-like_cat_sf"/>
</dbReference>
<dbReference type="PROSITE" id="PS51900">
    <property type="entry name" value="CB"/>
    <property type="match status" value="1"/>
</dbReference>
<name>A0A069PBT8_9BURK</name>
<dbReference type="InterPro" id="IPR044068">
    <property type="entry name" value="CB"/>
</dbReference>
<gene>
    <name evidence="7" type="ORF">BG61_03375</name>
</gene>
<comment type="caution">
    <text evidence="7">The sequence shown here is derived from an EMBL/GenBank/DDBJ whole genome shotgun (WGS) entry which is preliminary data.</text>
</comment>
<organism evidence="7 8">
    <name type="scientific">Caballeronia glathei</name>
    <dbReference type="NCBI Taxonomy" id="60547"/>
    <lineage>
        <taxon>Bacteria</taxon>
        <taxon>Pseudomonadati</taxon>
        <taxon>Pseudomonadota</taxon>
        <taxon>Betaproteobacteria</taxon>
        <taxon>Burkholderiales</taxon>
        <taxon>Burkholderiaceae</taxon>
        <taxon>Caballeronia</taxon>
    </lineage>
</organism>
<sequence length="412" mass="46033">MKCTINDQVVLSQPLEGPLAAHIVSFAQSLSAQGYSLQSLKRQVRIAVCFSRWLKQNSVDVRCVGADHAVGYLRYRARHVRPCRGDLAALKHLIDFLRRGEVIPAEEPPVYRLTSAERCAQEYEQYLREARALARATIINYMPVVRDFLKDCFGDRRVTLARLRASDVVRFVQHRAPSLHPKSAKLLTTALRSFLRYVRYRGDIMLNLAATVPVVANWSMTAIPRAIAANQVRQLLSSIDRHTAMGRRDYAVLLLLARLGLRSSEVAFLELDDIDWNTGRLTVRGNNSQRYELPLSAEVGRAITSYLRHGRPQSASRRIFLRAKAPVTGFRGPGGVGSIVRHSLKRAGINAPSCGAHQFRHGLATEMLRHGASLGEIGELLGHRNPETTKIYTKVDILALRTLAVPWPGGVR</sequence>
<evidence type="ECO:0000256" key="1">
    <source>
        <dbReference type="ARBA" id="ARBA00022908"/>
    </source>
</evidence>
<evidence type="ECO:0000256" key="2">
    <source>
        <dbReference type="ARBA" id="ARBA00023125"/>
    </source>
</evidence>
<dbReference type="InterPro" id="IPR004107">
    <property type="entry name" value="Integrase_SAM-like_N"/>
</dbReference>
<evidence type="ECO:0000256" key="3">
    <source>
        <dbReference type="ARBA" id="ARBA00023172"/>
    </source>
</evidence>
<dbReference type="GO" id="GO:0003677">
    <property type="term" value="F:DNA binding"/>
    <property type="evidence" value="ECO:0007669"/>
    <property type="project" value="UniProtKB-UniRule"/>
</dbReference>
<dbReference type="Gene3D" id="1.10.443.10">
    <property type="entry name" value="Intergrase catalytic core"/>
    <property type="match status" value="1"/>
</dbReference>
<dbReference type="Pfam" id="PF02899">
    <property type="entry name" value="Phage_int_SAM_1"/>
    <property type="match status" value="1"/>
</dbReference>
<protein>
    <submittedName>
        <fullName evidence="7">Integrase</fullName>
    </submittedName>
</protein>
<dbReference type="Pfam" id="PF00589">
    <property type="entry name" value="Phage_integrase"/>
    <property type="match status" value="1"/>
</dbReference>
<keyword evidence="8" id="KW-1185">Reference proteome</keyword>
<dbReference type="SUPFAM" id="SSF56349">
    <property type="entry name" value="DNA breaking-rejoining enzymes"/>
    <property type="match status" value="1"/>
</dbReference>
<evidence type="ECO:0000256" key="4">
    <source>
        <dbReference type="PROSITE-ProRule" id="PRU01248"/>
    </source>
</evidence>
<feature type="domain" description="Core-binding (CB)" evidence="6">
    <location>
        <begin position="114"/>
        <end position="199"/>
    </location>
</feature>
<dbReference type="GO" id="GO:0015074">
    <property type="term" value="P:DNA integration"/>
    <property type="evidence" value="ECO:0007669"/>
    <property type="project" value="UniProtKB-KW"/>
</dbReference>
<dbReference type="CDD" id="cd01188">
    <property type="entry name" value="INT_RitA_C_like"/>
    <property type="match status" value="1"/>
</dbReference>
<feature type="domain" description="Tyr recombinase" evidence="5">
    <location>
        <begin position="222"/>
        <end position="405"/>
    </location>
</feature>
<evidence type="ECO:0000313" key="8">
    <source>
        <dbReference type="Proteomes" id="UP000027466"/>
    </source>
</evidence>
<dbReference type="EMBL" id="JFHC01000107">
    <property type="protein sequence ID" value="KDR38113.1"/>
    <property type="molecule type" value="Genomic_DNA"/>
</dbReference>
<dbReference type="PANTHER" id="PTHR30349:SF90">
    <property type="entry name" value="TYROSINE RECOMBINASE XERD"/>
    <property type="match status" value="1"/>
</dbReference>
<dbReference type="InterPro" id="IPR011010">
    <property type="entry name" value="DNA_brk_join_enz"/>
</dbReference>
<accession>A0A069PBT8</accession>
<evidence type="ECO:0000313" key="7">
    <source>
        <dbReference type="EMBL" id="KDR38113.1"/>
    </source>
</evidence>
<dbReference type="InterPro" id="IPR010998">
    <property type="entry name" value="Integrase_recombinase_N"/>
</dbReference>
<keyword evidence="1" id="KW-0229">DNA integration</keyword>
<keyword evidence="2 4" id="KW-0238">DNA-binding</keyword>
<dbReference type="GO" id="GO:0006310">
    <property type="term" value="P:DNA recombination"/>
    <property type="evidence" value="ECO:0007669"/>
    <property type="project" value="UniProtKB-KW"/>
</dbReference>
<dbReference type="AlphaFoldDB" id="A0A069PBT8"/>
<evidence type="ECO:0000259" key="6">
    <source>
        <dbReference type="PROSITE" id="PS51900"/>
    </source>
</evidence>
<evidence type="ECO:0000259" key="5">
    <source>
        <dbReference type="PROSITE" id="PS51898"/>
    </source>
</evidence>
<dbReference type="Gene3D" id="1.10.150.130">
    <property type="match status" value="1"/>
</dbReference>
<dbReference type="InterPro" id="IPR002104">
    <property type="entry name" value="Integrase_catalytic"/>
</dbReference>
<dbReference type="STRING" id="60547.GCA_000751215_00251"/>
<dbReference type="PROSITE" id="PS51898">
    <property type="entry name" value="TYR_RECOMBINASE"/>
    <property type="match status" value="1"/>
</dbReference>
<dbReference type="RefSeq" id="WP_035942802.1">
    <property type="nucleotide sequence ID" value="NZ_CADFFX010000040.1"/>
</dbReference>
<proteinExistence type="predicted"/>
<reference evidence="7 8" key="1">
    <citation type="submission" date="2014-03" db="EMBL/GenBank/DDBJ databases">
        <title>Draft Genome Sequences of Four Burkholderia Strains.</title>
        <authorList>
            <person name="Liu X.Y."/>
            <person name="Li C.X."/>
            <person name="Xu J.H."/>
        </authorList>
    </citation>
    <scope>NUCLEOTIDE SEQUENCE [LARGE SCALE GENOMIC DNA]</scope>
    <source>
        <strain evidence="7 8">DSM 50014</strain>
    </source>
</reference>
<dbReference type="Proteomes" id="UP000027466">
    <property type="component" value="Unassembled WGS sequence"/>
</dbReference>
<dbReference type="PANTHER" id="PTHR30349">
    <property type="entry name" value="PHAGE INTEGRASE-RELATED"/>
    <property type="match status" value="1"/>
</dbReference>
<keyword evidence="3" id="KW-0233">DNA recombination</keyword>
<dbReference type="InterPro" id="IPR050090">
    <property type="entry name" value="Tyrosine_recombinase_XerCD"/>
</dbReference>